<dbReference type="InterPro" id="IPR009057">
    <property type="entry name" value="Homeodomain-like_sf"/>
</dbReference>
<dbReference type="RefSeq" id="WP_336403366.1">
    <property type="nucleotide sequence ID" value="NZ_JBAPLU010000004.1"/>
</dbReference>
<dbReference type="InterPro" id="IPR050109">
    <property type="entry name" value="HTH-type_TetR-like_transc_reg"/>
</dbReference>
<dbReference type="Proteomes" id="UP001361570">
    <property type="component" value="Unassembled WGS sequence"/>
</dbReference>
<protein>
    <submittedName>
        <fullName evidence="6">TetR family transcriptional regulator</fullName>
    </submittedName>
</protein>
<evidence type="ECO:0000256" key="3">
    <source>
        <dbReference type="ARBA" id="ARBA00023163"/>
    </source>
</evidence>
<dbReference type="Pfam" id="PF17754">
    <property type="entry name" value="TetR_C_14"/>
    <property type="match status" value="1"/>
</dbReference>
<reference evidence="6 7" key="1">
    <citation type="submission" date="2024-03" db="EMBL/GenBank/DDBJ databases">
        <title>Draft genome sequence of Klenkia sp. LSe6-5.</title>
        <authorList>
            <person name="Duangmal K."/>
            <person name="Chantavorakit T."/>
        </authorList>
    </citation>
    <scope>NUCLEOTIDE SEQUENCE [LARGE SCALE GENOMIC DNA]</scope>
    <source>
        <strain evidence="6 7">LSe6-5</strain>
    </source>
</reference>
<dbReference type="PANTHER" id="PTHR30055">
    <property type="entry name" value="HTH-TYPE TRANSCRIPTIONAL REGULATOR RUTR"/>
    <property type="match status" value="1"/>
</dbReference>
<comment type="caution">
    <text evidence="6">The sequence shown here is derived from an EMBL/GenBank/DDBJ whole genome shotgun (WGS) entry which is preliminary data.</text>
</comment>
<feature type="DNA-binding region" description="H-T-H motif" evidence="4">
    <location>
        <begin position="34"/>
        <end position="53"/>
    </location>
</feature>
<dbReference type="PROSITE" id="PS50977">
    <property type="entry name" value="HTH_TETR_2"/>
    <property type="match status" value="1"/>
</dbReference>
<dbReference type="InterPro" id="IPR041347">
    <property type="entry name" value="MftR_C"/>
</dbReference>
<feature type="domain" description="HTH tetR-type" evidence="5">
    <location>
        <begin position="11"/>
        <end position="71"/>
    </location>
</feature>
<keyword evidence="1" id="KW-0805">Transcription regulation</keyword>
<accession>A0ABU8DQW0</accession>
<evidence type="ECO:0000259" key="5">
    <source>
        <dbReference type="PROSITE" id="PS50977"/>
    </source>
</evidence>
<dbReference type="Gene3D" id="1.10.357.10">
    <property type="entry name" value="Tetracycline Repressor, domain 2"/>
    <property type="match status" value="1"/>
</dbReference>
<dbReference type="SUPFAM" id="SSF46689">
    <property type="entry name" value="Homeodomain-like"/>
    <property type="match status" value="1"/>
</dbReference>
<organism evidence="6 7">
    <name type="scientific">Klenkia sesuvii</name>
    <dbReference type="NCBI Taxonomy" id="3103137"/>
    <lineage>
        <taxon>Bacteria</taxon>
        <taxon>Bacillati</taxon>
        <taxon>Actinomycetota</taxon>
        <taxon>Actinomycetes</taxon>
        <taxon>Geodermatophilales</taxon>
        <taxon>Geodermatophilaceae</taxon>
        <taxon>Klenkia</taxon>
    </lineage>
</organism>
<gene>
    <name evidence="6" type="ORF">TEK04_05780</name>
</gene>
<keyword evidence="7" id="KW-1185">Reference proteome</keyword>
<name>A0ABU8DQW0_9ACTN</name>
<evidence type="ECO:0000256" key="1">
    <source>
        <dbReference type="ARBA" id="ARBA00023015"/>
    </source>
</evidence>
<dbReference type="Pfam" id="PF00440">
    <property type="entry name" value="TetR_N"/>
    <property type="match status" value="1"/>
</dbReference>
<dbReference type="EMBL" id="JBAPLU010000004">
    <property type="protein sequence ID" value="MEI4271225.1"/>
    <property type="molecule type" value="Genomic_DNA"/>
</dbReference>
<sequence length="198" mass="20885">MSTGLRERKKAATRAALHRAALELVAVRGLDGVVVDDIAEVVGVSPRTFFNYFSTKDEAVLGFDADELGELAAQVAARPAEESPVQAVRAVARTQAEGMAGDVDLWRLRMRVVDTHPVLLARLMAAFGHSEQAMAAVVAGRTGGDPHDLYPQLLAGAAAAALRSALHHWLTTDFAAELPALVDEAWTSLAAGLPVPSA</sequence>
<dbReference type="InterPro" id="IPR001647">
    <property type="entry name" value="HTH_TetR"/>
</dbReference>
<keyword evidence="2 4" id="KW-0238">DNA-binding</keyword>
<evidence type="ECO:0000313" key="7">
    <source>
        <dbReference type="Proteomes" id="UP001361570"/>
    </source>
</evidence>
<dbReference type="PANTHER" id="PTHR30055:SF238">
    <property type="entry name" value="MYCOFACTOCIN BIOSYNTHESIS TRANSCRIPTIONAL REGULATOR MFTR-RELATED"/>
    <property type="match status" value="1"/>
</dbReference>
<proteinExistence type="predicted"/>
<evidence type="ECO:0000256" key="4">
    <source>
        <dbReference type="PROSITE-ProRule" id="PRU00335"/>
    </source>
</evidence>
<dbReference type="Gene3D" id="1.10.10.60">
    <property type="entry name" value="Homeodomain-like"/>
    <property type="match status" value="1"/>
</dbReference>
<evidence type="ECO:0000256" key="2">
    <source>
        <dbReference type="ARBA" id="ARBA00023125"/>
    </source>
</evidence>
<keyword evidence="3" id="KW-0804">Transcription</keyword>
<evidence type="ECO:0000313" key="6">
    <source>
        <dbReference type="EMBL" id="MEI4271225.1"/>
    </source>
</evidence>